<dbReference type="GO" id="GO:0006526">
    <property type="term" value="P:L-arginine biosynthetic process"/>
    <property type="evidence" value="ECO:0007669"/>
    <property type="project" value="UniProtKB-UniRule"/>
</dbReference>
<dbReference type="STRING" id="454171.CP488_01933"/>
<dbReference type="KEGG" id="ccz:CCALI_02160"/>
<accession>S0EVX6</accession>
<dbReference type="InParanoid" id="S0EVX6"/>
<dbReference type="UniPathway" id="UPA00068">
    <property type="reaction ID" value="UER00108"/>
</dbReference>
<comment type="subcellular location">
    <subcellularLocation>
        <location evidence="7">Cytoplasm</location>
    </subcellularLocation>
</comment>
<dbReference type="GO" id="GO:0003942">
    <property type="term" value="F:N-acetyl-gamma-glutamyl-phosphate reductase activity"/>
    <property type="evidence" value="ECO:0007669"/>
    <property type="project" value="UniProtKB-UniRule"/>
</dbReference>
<dbReference type="SUPFAM" id="SSF51735">
    <property type="entry name" value="NAD(P)-binding Rossmann-fold domains"/>
    <property type="match status" value="1"/>
</dbReference>
<gene>
    <name evidence="7" type="primary">argC</name>
    <name evidence="10" type="ORF">CCALI_02160</name>
</gene>
<evidence type="ECO:0000256" key="3">
    <source>
        <dbReference type="ARBA" id="ARBA00022605"/>
    </source>
</evidence>
<dbReference type="FunFam" id="3.30.360.10:FF:000014">
    <property type="entry name" value="N-acetyl-gamma-glutamyl-phosphate reductase"/>
    <property type="match status" value="1"/>
</dbReference>
<comment type="function">
    <text evidence="7">Catalyzes the NADPH-dependent reduction of N-acetyl-5-glutamyl phosphate to yield N-acetyl-L-glutamate 5-semialdehyde.</text>
</comment>
<dbReference type="PROSITE" id="PS01224">
    <property type="entry name" value="ARGC"/>
    <property type="match status" value="1"/>
</dbReference>
<dbReference type="PATRIC" id="fig|1303518.3.peg.2240"/>
<evidence type="ECO:0000256" key="2">
    <source>
        <dbReference type="ARBA" id="ARBA00022571"/>
    </source>
</evidence>
<evidence type="ECO:0000313" key="10">
    <source>
        <dbReference type="EMBL" id="CCW35967.1"/>
    </source>
</evidence>
<comment type="pathway">
    <text evidence="1 7">Amino-acid biosynthesis; L-arginine biosynthesis; N(2)-acetyl-L-ornithine from L-glutamate: step 3/4.</text>
</comment>
<name>S0EVX6_CHTCT</name>
<evidence type="ECO:0000256" key="8">
    <source>
        <dbReference type="PROSITE-ProRule" id="PRU10010"/>
    </source>
</evidence>
<evidence type="ECO:0000259" key="9">
    <source>
        <dbReference type="SMART" id="SM00859"/>
    </source>
</evidence>
<keyword evidence="11" id="KW-1185">Reference proteome</keyword>
<dbReference type="Gene3D" id="3.40.50.720">
    <property type="entry name" value="NAD(P)-binding Rossmann-like Domain"/>
    <property type="match status" value="1"/>
</dbReference>
<dbReference type="SUPFAM" id="SSF55347">
    <property type="entry name" value="Glyceraldehyde-3-phosphate dehydrogenase-like, C-terminal domain"/>
    <property type="match status" value="1"/>
</dbReference>
<dbReference type="AlphaFoldDB" id="S0EVX6"/>
<keyword evidence="2 7" id="KW-0055">Arginine biosynthesis</keyword>
<evidence type="ECO:0000256" key="6">
    <source>
        <dbReference type="ARBA" id="ARBA00050557"/>
    </source>
</evidence>
<protein>
    <recommendedName>
        <fullName evidence="7">N-acetyl-gamma-glutamyl-phosphate reductase</fullName>
        <shortName evidence="7">AGPR</shortName>
        <ecNumber evidence="7">1.2.1.38</ecNumber>
    </recommendedName>
    <alternativeName>
        <fullName evidence="7">N-acetyl-glutamate semialdehyde dehydrogenase</fullName>
        <shortName evidence="7">NAGSA dehydrogenase</shortName>
    </alternativeName>
</protein>
<comment type="catalytic activity">
    <reaction evidence="6 7">
        <text>N-acetyl-L-glutamate 5-semialdehyde + phosphate + NADP(+) = N-acetyl-L-glutamyl 5-phosphate + NADPH + H(+)</text>
        <dbReference type="Rhea" id="RHEA:21588"/>
        <dbReference type="ChEBI" id="CHEBI:15378"/>
        <dbReference type="ChEBI" id="CHEBI:29123"/>
        <dbReference type="ChEBI" id="CHEBI:43474"/>
        <dbReference type="ChEBI" id="CHEBI:57783"/>
        <dbReference type="ChEBI" id="CHEBI:57936"/>
        <dbReference type="ChEBI" id="CHEBI:58349"/>
        <dbReference type="EC" id="1.2.1.38"/>
    </reaction>
</comment>
<comment type="similarity">
    <text evidence="7">Belongs to the NAGSA dehydrogenase family. Type 1 subfamily.</text>
</comment>
<evidence type="ECO:0000256" key="4">
    <source>
        <dbReference type="ARBA" id="ARBA00022857"/>
    </source>
</evidence>
<sequence length="347" mass="37759">MLNVGIVGASGYAGGELLRLLLRHPHVQLRCAFSGTYAGKLLGEAFPGLSRYTELRFADMDEGLLTSCDVVFLAQENGKAMHLAPKLLAAGCRVIDISADFRFRDTETYLQWYGQPHACPEWNREAVYGLPELYRAQIEKARLVGNPGCYPTAAILALAPLLKANLVDPSSILVDAKSGASGAGRSKFGLDYHFSELNENVSAYKIAGTHRHTPEIEAVLADVAGLPQLRISFTPHLIPMTRGILATCYAQLRSPQTTKALQELYIEFYKEAPFVVVFTDRLPSTKGTYGSNDCHIGLAVDDRTNRVTVVSAIDNLVKGAAGQAIQNMNLMCHFEETAGLDSGGLWP</sequence>
<organism evidence="10 11">
    <name type="scientific">Chthonomonas calidirosea (strain DSM 23976 / ICMP 18418 / T49)</name>
    <dbReference type="NCBI Taxonomy" id="1303518"/>
    <lineage>
        <taxon>Bacteria</taxon>
        <taxon>Bacillati</taxon>
        <taxon>Armatimonadota</taxon>
        <taxon>Chthonomonadia</taxon>
        <taxon>Chthonomonadales</taxon>
        <taxon>Chthonomonadaceae</taxon>
        <taxon>Chthonomonas</taxon>
    </lineage>
</organism>
<dbReference type="GO" id="GO:0051287">
    <property type="term" value="F:NAD binding"/>
    <property type="evidence" value="ECO:0007669"/>
    <property type="project" value="InterPro"/>
</dbReference>
<dbReference type="Pfam" id="PF01118">
    <property type="entry name" value="Semialdhyde_dh"/>
    <property type="match status" value="1"/>
</dbReference>
<dbReference type="InterPro" id="IPR050085">
    <property type="entry name" value="AGPR"/>
</dbReference>
<dbReference type="SMART" id="SM00859">
    <property type="entry name" value="Semialdhyde_dh"/>
    <property type="match status" value="1"/>
</dbReference>
<proteinExistence type="inferred from homology"/>
<evidence type="ECO:0000313" key="11">
    <source>
        <dbReference type="Proteomes" id="UP000014227"/>
    </source>
</evidence>
<dbReference type="Pfam" id="PF22698">
    <property type="entry name" value="Semialdhyde_dhC_1"/>
    <property type="match status" value="1"/>
</dbReference>
<dbReference type="InterPro" id="IPR058924">
    <property type="entry name" value="AGPR_dimerisation_dom"/>
</dbReference>
<dbReference type="eggNOG" id="COG0002">
    <property type="taxonomic scope" value="Bacteria"/>
</dbReference>
<dbReference type="InterPro" id="IPR000534">
    <property type="entry name" value="Semialdehyde_DH_NAD-bd"/>
</dbReference>
<dbReference type="InterPro" id="IPR023013">
    <property type="entry name" value="AGPR_AS"/>
</dbReference>
<feature type="domain" description="Semialdehyde dehydrogenase NAD-binding" evidence="9">
    <location>
        <begin position="3"/>
        <end position="141"/>
    </location>
</feature>
<dbReference type="OrthoDB" id="9801289at2"/>
<dbReference type="InterPro" id="IPR000706">
    <property type="entry name" value="AGPR_type-1"/>
</dbReference>
<evidence type="ECO:0000256" key="1">
    <source>
        <dbReference type="ARBA" id="ARBA00004862"/>
    </source>
</evidence>
<dbReference type="HAMAP" id="MF_00150">
    <property type="entry name" value="ArgC_type1"/>
    <property type="match status" value="1"/>
</dbReference>
<dbReference type="PANTHER" id="PTHR32338:SF10">
    <property type="entry name" value="N-ACETYL-GAMMA-GLUTAMYL-PHOSPHATE REDUCTASE, CHLOROPLASTIC-RELATED"/>
    <property type="match status" value="1"/>
</dbReference>
<dbReference type="EMBL" id="HF951689">
    <property type="protein sequence ID" value="CCW35967.1"/>
    <property type="molecule type" value="Genomic_DNA"/>
</dbReference>
<evidence type="ECO:0000256" key="7">
    <source>
        <dbReference type="HAMAP-Rule" id="MF_00150"/>
    </source>
</evidence>
<keyword evidence="5 7" id="KW-0560">Oxidoreductase</keyword>
<dbReference type="GO" id="GO:0005737">
    <property type="term" value="C:cytoplasm"/>
    <property type="evidence" value="ECO:0007669"/>
    <property type="project" value="UniProtKB-SubCell"/>
</dbReference>
<dbReference type="GO" id="GO:0070401">
    <property type="term" value="F:NADP+ binding"/>
    <property type="evidence" value="ECO:0007669"/>
    <property type="project" value="InterPro"/>
</dbReference>
<dbReference type="CDD" id="cd23934">
    <property type="entry name" value="AGPR_1_C"/>
    <property type="match status" value="1"/>
</dbReference>
<dbReference type="RefSeq" id="WP_016483488.1">
    <property type="nucleotide sequence ID" value="NC_021487.1"/>
</dbReference>
<dbReference type="NCBIfam" id="TIGR01850">
    <property type="entry name" value="argC"/>
    <property type="match status" value="1"/>
</dbReference>
<dbReference type="FunCoup" id="S0EVX6">
    <property type="interactions" value="333"/>
</dbReference>
<evidence type="ECO:0000256" key="5">
    <source>
        <dbReference type="ARBA" id="ARBA00023002"/>
    </source>
</evidence>
<feature type="active site" evidence="7 8">
    <location>
        <position position="149"/>
    </location>
</feature>
<keyword evidence="4 7" id="KW-0521">NADP</keyword>
<dbReference type="EC" id="1.2.1.38" evidence="7"/>
<dbReference type="HOGENOM" id="CLU_006384_0_1_0"/>
<keyword evidence="7" id="KW-0963">Cytoplasm</keyword>
<dbReference type="InterPro" id="IPR036291">
    <property type="entry name" value="NAD(P)-bd_dom_sf"/>
</dbReference>
<dbReference type="Proteomes" id="UP000014227">
    <property type="component" value="Chromosome I"/>
</dbReference>
<keyword evidence="3 7" id="KW-0028">Amino-acid biosynthesis</keyword>
<dbReference type="PANTHER" id="PTHR32338">
    <property type="entry name" value="N-ACETYL-GAMMA-GLUTAMYL-PHOSPHATE REDUCTASE, CHLOROPLASTIC-RELATED-RELATED"/>
    <property type="match status" value="1"/>
</dbReference>
<dbReference type="Gene3D" id="3.30.360.10">
    <property type="entry name" value="Dihydrodipicolinate Reductase, domain 2"/>
    <property type="match status" value="1"/>
</dbReference>
<reference evidence="11" key="1">
    <citation type="submission" date="2013-03" db="EMBL/GenBank/DDBJ databases">
        <title>Genome sequence of Chthonomonas calidirosea, the first sequenced genome from the Armatimonadetes phylum (formally candidate division OP10).</title>
        <authorList>
            <person name="Lee K.C.Y."/>
            <person name="Morgan X.C."/>
            <person name="Dunfield P.F."/>
            <person name="Tamas I."/>
            <person name="Houghton K.M."/>
            <person name="Vyssotski M."/>
            <person name="Ryan J.L.J."/>
            <person name="Lagutin K."/>
            <person name="McDonald I.R."/>
            <person name="Stott M.B."/>
        </authorList>
    </citation>
    <scope>NUCLEOTIDE SEQUENCE [LARGE SCALE GENOMIC DNA]</scope>
    <source>
        <strain evidence="11">DSM 23976 / ICMP 18418 / T49</strain>
    </source>
</reference>
<dbReference type="CDD" id="cd17895">
    <property type="entry name" value="AGPR_1_N"/>
    <property type="match status" value="1"/>
</dbReference>